<name>A0A8J5MRR6_HOMAM</name>
<reference evidence="3" key="1">
    <citation type="journal article" date="2021" name="Sci. Adv.">
        <title>The American lobster genome reveals insights on longevity, neural, and immune adaptations.</title>
        <authorList>
            <person name="Polinski J.M."/>
            <person name="Zimin A.V."/>
            <person name="Clark K.F."/>
            <person name="Kohn A.B."/>
            <person name="Sadowski N."/>
            <person name="Timp W."/>
            <person name="Ptitsyn A."/>
            <person name="Khanna P."/>
            <person name="Romanova D.Y."/>
            <person name="Williams P."/>
            <person name="Greenwood S.J."/>
            <person name="Moroz L.L."/>
            <person name="Walt D.R."/>
            <person name="Bodnar A.G."/>
        </authorList>
    </citation>
    <scope>NUCLEOTIDE SEQUENCE</scope>
    <source>
        <strain evidence="3">GMGI-L3</strain>
    </source>
</reference>
<keyword evidence="4" id="KW-1185">Reference proteome</keyword>
<protein>
    <submittedName>
        <fullName evidence="3">Speckle-type POZ protein-like</fullName>
    </submittedName>
</protein>
<dbReference type="Proteomes" id="UP000747542">
    <property type="component" value="Unassembled WGS sequence"/>
</dbReference>
<dbReference type="OrthoDB" id="6359816at2759"/>
<feature type="domain" description="BTB" evidence="2">
    <location>
        <begin position="166"/>
        <end position="455"/>
    </location>
</feature>
<dbReference type="Pfam" id="PF00651">
    <property type="entry name" value="BTB"/>
    <property type="match status" value="1"/>
</dbReference>
<feature type="region of interest" description="Disordered" evidence="1">
    <location>
        <begin position="310"/>
        <end position="345"/>
    </location>
</feature>
<comment type="caution">
    <text evidence="3">The sequence shown here is derived from an EMBL/GenBank/DDBJ whole genome shotgun (WGS) entry which is preliminary data.</text>
</comment>
<evidence type="ECO:0000313" key="4">
    <source>
        <dbReference type="Proteomes" id="UP000747542"/>
    </source>
</evidence>
<organism evidence="3 4">
    <name type="scientific">Homarus americanus</name>
    <name type="common">American lobster</name>
    <dbReference type="NCBI Taxonomy" id="6706"/>
    <lineage>
        <taxon>Eukaryota</taxon>
        <taxon>Metazoa</taxon>
        <taxon>Ecdysozoa</taxon>
        <taxon>Arthropoda</taxon>
        <taxon>Crustacea</taxon>
        <taxon>Multicrustacea</taxon>
        <taxon>Malacostraca</taxon>
        <taxon>Eumalacostraca</taxon>
        <taxon>Eucarida</taxon>
        <taxon>Decapoda</taxon>
        <taxon>Pleocyemata</taxon>
        <taxon>Astacidea</taxon>
        <taxon>Nephropoidea</taxon>
        <taxon>Nephropidae</taxon>
        <taxon>Homarus</taxon>
    </lineage>
</organism>
<feature type="compositionally biased region" description="Low complexity" evidence="1">
    <location>
        <begin position="244"/>
        <end position="255"/>
    </location>
</feature>
<dbReference type="PANTHER" id="PTHR24413">
    <property type="entry name" value="SPECKLE-TYPE POZ PROTEIN"/>
    <property type="match status" value="1"/>
</dbReference>
<evidence type="ECO:0000313" key="3">
    <source>
        <dbReference type="EMBL" id="KAG7161600.1"/>
    </source>
</evidence>
<evidence type="ECO:0000256" key="1">
    <source>
        <dbReference type="SAM" id="MobiDB-lite"/>
    </source>
</evidence>
<dbReference type="AlphaFoldDB" id="A0A8J5MRR6"/>
<feature type="region of interest" description="Disordered" evidence="1">
    <location>
        <begin position="244"/>
        <end position="288"/>
    </location>
</feature>
<gene>
    <name evidence="3" type="primary">spop-L</name>
    <name evidence="3" type="ORF">Hamer_G014164</name>
</gene>
<proteinExistence type="predicted"/>
<sequence>MEVEKTVAEVHYTVKIPQLSTYKELSHTFTTDFPLSLNGLRTLWRLTVTPFLRENGCGSDDPINRNIGISLECLKCNINRPGIEVFCSVSGRDEHEKQLTQSNDGLMWEGILVPRLALRIFKLLDDDQLTANLRFLVPGTDLSRAVDSLKNLSCQMKEVYKSGRYCDVEVITSDGVRLPAHRAVLRTRSNLLKEAKSGKRFCETDSTANTPLPEPDTPRVECHLTRPETPINSTFGSISSGYQSVASLSPDSSDSNTCRNMASPCLGHKSPMKASRTPAGTPSKVTFAPHTTTASPVKCSYTFSERVFSPSRATQSKRLLASSTTSPSKRTNAPSNSPMKRAYTPKEVVTRRLNQLHTQDTKNDLHCHENCPSPKCSNTPRSPLKEVNNTRVDGAAELTVRVNMSASVTQHLLEWIYTGECRDLGGVARPLMVAGLRHGVLDLARACEEHLAAALTPNTAPELLRLADKYGAATLREATLQYALTHAAEVTAQPSWACVASHAPTLILEFSRRLALHTYVKN</sequence>
<feature type="compositionally biased region" description="Polar residues" evidence="1">
    <location>
        <begin position="311"/>
        <end position="338"/>
    </location>
</feature>
<evidence type="ECO:0000259" key="2">
    <source>
        <dbReference type="SMART" id="SM00225"/>
    </source>
</evidence>
<dbReference type="EMBL" id="JAHLQT010028947">
    <property type="protein sequence ID" value="KAG7161600.1"/>
    <property type="molecule type" value="Genomic_DNA"/>
</dbReference>
<feature type="compositionally biased region" description="Polar residues" evidence="1">
    <location>
        <begin position="278"/>
        <end position="288"/>
    </location>
</feature>
<dbReference type="InterPro" id="IPR000210">
    <property type="entry name" value="BTB/POZ_dom"/>
</dbReference>
<dbReference type="SMART" id="SM00225">
    <property type="entry name" value="BTB"/>
    <property type="match status" value="1"/>
</dbReference>
<accession>A0A8J5MRR6</accession>